<dbReference type="PANTHER" id="PTHR13522:SF3">
    <property type="entry name" value="U6 SNRNA PHOSPHODIESTERASE 1"/>
    <property type="match status" value="1"/>
</dbReference>
<evidence type="ECO:0000313" key="8">
    <source>
        <dbReference type="Proteomes" id="UP000653305"/>
    </source>
</evidence>
<comment type="caution">
    <text evidence="7">The sequence shown here is derived from an EMBL/GenBank/DDBJ whole genome shotgun (WGS) entry which is preliminary data.</text>
</comment>
<dbReference type="Gene3D" id="3.90.1140.10">
    <property type="entry name" value="Cyclic phosphodiesterase"/>
    <property type="match status" value="1"/>
</dbReference>
<dbReference type="FunFam" id="3.90.1140.10:FF:000008">
    <property type="entry name" value="U6 snRNA phosphodiesterase"/>
    <property type="match status" value="1"/>
</dbReference>
<comment type="function">
    <text evidence="5">Phosphodiesterase responsible for the U6 snRNA 3' end processing. Acts as an exoribonuclease (RNase) responsible for trimming the poly(U) tract of the last nucleotides in the pre-U6 snRNA molecule, leading to the formation of mature U6 snRNA.</text>
</comment>
<evidence type="ECO:0000256" key="3">
    <source>
        <dbReference type="ARBA" id="ARBA00023239"/>
    </source>
</evidence>
<proteinExistence type="inferred from homology"/>
<feature type="compositionally biased region" description="Basic and acidic residues" evidence="6">
    <location>
        <begin position="18"/>
        <end position="27"/>
    </location>
</feature>
<evidence type="ECO:0000256" key="5">
    <source>
        <dbReference type="HAMAP-Rule" id="MF_03040"/>
    </source>
</evidence>
<dbReference type="GO" id="GO:0034477">
    <property type="term" value="P:U6 snRNA 3'-end processing"/>
    <property type="evidence" value="ECO:0007669"/>
    <property type="project" value="UniProtKB-UniRule"/>
</dbReference>
<keyword evidence="1 5" id="KW-0540">Nuclease</keyword>
<dbReference type="EC" id="3.1.4.-" evidence="5"/>
<sequence length="285" mass="32430">MDALIASYGDASSDSDDSDPRPTHEPEPTQSPTPLPPPPLSLLHAPNSSGTSDFSLQRENPNRVRSFPHVEGNFALHVYIPVTIPLAPRKETSLFVKRVASIARELHAVDIDIPLINLIKDEQKFDQIVLGREFHVSLGRTVPIRVHQRDSMVAMLRQRLQSHRRYWIDFNKWEVFVNDDHTRTFLSVEVTTGGLAEIKSQIEAVNEVYRLHNLPEFYKDPRPHISIAWAVGDISDSLKKVVGEEIKKRVATGDTYKKRFDLMEGQDCLFCWQGIDESSLLEMEP</sequence>
<feature type="compositionally biased region" description="Pro residues" evidence="6">
    <location>
        <begin position="29"/>
        <end position="40"/>
    </location>
</feature>
<keyword evidence="3" id="KW-0456">Lyase</keyword>
<feature type="active site" description="Proton donor/acceptor" evidence="5">
    <location>
        <position position="224"/>
    </location>
</feature>
<protein>
    <recommendedName>
        <fullName evidence="5">U6 snRNA phosphodiesterase</fullName>
        <ecNumber evidence="5">3.1.4.-</ecNumber>
    </recommendedName>
</protein>
<keyword evidence="4 5" id="KW-0539">Nucleus</keyword>
<organism evidence="7 8">
    <name type="scientific">Phtheirospermum japonicum</name>
    <dbReference type="NCBI Taxonomy" id="374723"/>
    <lineage>
        <taxon>Eukaryota</taxon>
        <taxon>Viridiplantae</taxon>
        <taxon>Streptophyta</taxon>
        <taxon>Embryophyta</taxon>
        <taxon>Tracheophyta</taxon>
        <taxon>Spermatophyta</taxon>
        <taxon>Magnoliopsida</taxon>
        <taxon>eudicotyledons</taxon>
        <taxon>Gunneridae</taxon>
        <taxon>Pentapetalae</taxon>
        <taxon>asterids</taxon>
        <taxon>lamiids</taxon>
        <taxon>Lamiales</taxon>
        <taxon>Orobanchaceae</taxon>
        <taxon>Orobanchaceae incertae sedis</taxon>
        <taxon>Phtheirospermum</taxon>
    </lineage>
</organism>
<gene>
    <name evidence="7" type="ORF">PHJA_000848100</name>
</gene>
<evidence type="ECO:0000256" key="4">
    <source>
        <dbReference type="ARBA" id="ARBA00023242"/>
    </source>
</evidence>
<comment type="similarity">
    <text evidence="5">Belongs to the 2H phosphoesterase superfamily. USB1 family.</text>
</comment>
<name>A0A830BSP3_9LAMI</name>
<dbReference type="InterPro" id="IPR027521">
    <property type="entry name" value="Usb1"/>
</dbReference>
<evidence type="ECO:0000313" key="7">
    <source>
        <dbReference type="EMBL" id="GFP87043.1"/>
    </source>
</evidence>
<dbReference type="PANTHER" id="PTHR13522">
    <property type="entry name" value="U6 SNRNA PHOSPHODIESTERASE 1"/>
    <property type="match status" value="1"/>
</dbReference>
<feature type="active site" description="Proton donor/acceptor" evidence="5">
    <location>
        <position position="135"/>
    </location>
</feature>
<dbReference type="OrthoDB" id="49151at2759"/>
<dbReference type="GO" id="GO:0005634">
    <property type="term" value="C:nucleus"/>
    <property type="evidence" value="ECO:0007669"/>
    <property type="project" value="UniProtKB-SubCell"/>
</dbReference>
<feature type="compositionally biased region" description="Polar residues" evidence="6">
    <location>
        <begin position="46"/>
        <end position="58"/>
    </location>
</feature>
<dbReference type="GO" id="GO:1990838">
    <property type="term" value="F:poly(U)-specific exoribonuclease activity, producing 3' uridine cyclic phosphate ends"/>
    <property type="evidence" value="ECO:0007669"/>
    <property type="project" value="UniProtKB-UniRule"/>
</dbReference>
<feature type="region of interest" description="Disordered" evidence="6">
    <location>
        <begin position="1"/>
        <end position="58"/>
    </location>
</feature>
<dbReference type="Pfam" id="PF09749">
    <property type="entry name" value="HVSL"/>
    <property type="match status" value="1"/>
</dbReference>
<dbReference type="Proteomes" id="UP000653305">
    <property type="component" value="Unassembled WGS sequence"/>
</dbReference>
<dbReference type="EMBL" id="BMAC01000136">
    <property type="protein sequence ID" value="GFP87043.1"/>
    <property type="molecule type" value="Genomic_DNA"/>
</dbReference>
<evidence type="ECO:0000256" key="2">
    <source>
        <dbReference type="ARBA" id="ARBA00022801"/>
    </source>
</evidence>
<comment type="subcellular location">
    <subcellularLocation>
        <location evidence="5">Nucleus</location>
    </subcellularLocation>
</comment>
<dbReference type="HAMAP" id="MF_03040">
    <property type="entry name" value="USB1"/>
    <property type="match status" value="1"/>
</dbReference>
<keyword evidence="8" id="KW-1185">Reference proteome</keyword>
<evidence type="ECO:0000256" key="6">
    <source>
        <dbReference type="SAM" id="MobiDB-lite"/>
    </source>
</evidence>
<keyword evidence="2 5" id="KW-0378">Hydrolase</keyword>
<accession>A0A830BSP3</accession>
<reference evidence="7" key="1">
    <citation type="submission" date="2020-07" db="EMBL/GenBank/DDBJ databases">
        <title>Ethylene signaling mediates host invasion by parasitic plants.</title>
        <authorList>
            <person name="Yoshida S."/>
        </authorList>
    </citation>
    <scope>NUCLEOTIDE SEQUENCE</scope>
    <source>
        <strain evidence="7">Okayama</strain>
    </source>
</reference>
<dbReference type="AlphaFoldDB" id="A0A830BSP3"/>
<dbReference type="GO" id="GO:0016829">
    <property type="term" value="F:lyase activity"/>
    <property type="evidence" value="ECO:0007669"/>
    <property type="project" value="UniProtKB-KW"/>
</dbReference>
<evidence type="ECO:0000256" key="1">
    <source>
        <dbReference type="ARBA" id="ARBA00022722"/>
    </source>
</evidence>